<gene>
    <name evidence="2" type="ORF">NTGZN8_360027</name>
</gene>
<evidence type="ECO:0000256" key="1">
    <source>
        <dbReference type="SAM" id="Phobius"/>
    </source>
</evidence>
<name>A0A916FCB9_9PROT</name>
<reference evidence="2" key="1">
    <citation type="submission" date="2021-02" db="EMBL/GenBank/DDBJ databases">
        <authorList>
            <person name="Han P."/>
        </authorList>
    </citation>
    <scope>NUCLEOTIDE SEQUENCE</scope>
    <source>
        <strain evidence="2">Candidatus Nitrotoga sp. ZN8</strain>
    </source>
</reference>
<evidence type="ECO:0000313" key="2">
    <source>
        <dbReference type="EMBL" id="CAE6727265.1"/>
    </source>
</evidence>
<organism evidence="2 3">
    <name type="scientific">Candidatus Nitrotoga fabula</name>
    <dbReference type="NCBI Taxonomy" id="2182327"/>
    <lineage>
        <taxon>Bacteria</taxon>
        <taxon>Pseudomonadati</taxon>
        <taxon>Pseudomonadota</taxon>
        <taxon>Betaproteobacteria</taxon>
        <taxon>Nitrosomonadales</taxon>
        <taxon>Gallionellaceae</taxon>
        <taxon>Candidatus Nitrotoga</taxon>
    </lineage>
</organism>
<evidence type="ECO:0000313" key="3">
    <source>
        <dbReference type="Proteomes" id="UP000675882"/>
    </source>
</evidence>
<keyword evidence="1" id="KW-0472">Membrane</keyword>
<proteinExistence type="predicted"/>
<dbReference type="EMBL" id="CAJNBL010000030">
    <property type="protein sequence ID" value="CAE6727265.1"/>
    <property type="molecule type" value="Genomic_DNA"/>
</dbReference>
<comment type="caution">
    <text evidence="2">The sequence shown here is derived from an EMBL/GenBank/DDBJ whole genome shotgun (WGS) entry which is preliminary data.</text>
</comment>
<keyword evidence="1" id="KW-1133">Transmembrane helix</keyword>
<protein>
    <submittedName>
        <fullName evidence="2">Uncharacterized protein</fullName>
    </submittedName>
</protein>
<accession>A0A916FCB9</accession>
<sequence>MPLQRGSPRASVPLPAAGGRRPYHLTLFDWKHATRLLMWLETLFGWVSSLLMVAVLSGLAKRREE</sequence>
<feature type="transmembrane region" description="Helical" evidence="1">
    <location>
        <begin position="36"/>
        <end position="60"/>
    </location>
</feature>
<dbReference type="AlphaFoldDB" id="A0A916FCB9"/>
<keyword evidence="3" id="KW-1185">Reference proteome</keyword>
<dbReference type="Proteomes" id="UP000675882">
    <property type="component" value="Unassembled WGS sequence"/>
</dbReference>
<keyword evidence="1" id="KW-0812">Transmembrane</keyword>